<evidence type="ECO:0000256" key="5">
    <source>
        <dbReference type="ARBA" id="ARBA00022884"/>
    </source>
</evidence>
<dbReference type="InterPro" id="IPR002307">
    <property type="entry name" value="Tyr-tRNA-ligase"/>
</dbReference>
<dbReference type="NCBIfam" id="TIGR00234">
    <property type="entry name" value="tyrS"/>
    <property type="match status" value="1"/>
</dbReference>
<dbReference type="InterPro" id="IPR002305">
    <property type="entry name" value="aa-tRNA-synth_Ic"/>
</dbReference>
<dbReference type="InterPro" id="IPR024088">
    <property type="entry name" value="Tyr-tRNA-ligase_bac-type"/>
</dbReference>
<name>A0ABR1G3R6_AURAN</name>
<keyword evidence="14" id="KW-1185">Reference proteome</keyword>
<keyword evidence="6 11" id="KW-0648">Protein biosynthesis</keyword>
<evidence type="ECO:0000256" key="6">
    <source>
        <dbReference type="ARBA" id="ARBA00022917"/>
    </source>
</evidence>
<evidence type="ECO:0000256" key="11">
    <source>
        <dbReference type="RuleBase" id="RU361234"/>
    </source>
</evidence>
<proteinExistence type="inferred from homology"/>
<dbReference type="InterPro" id="IPR014729">
    <property type="entry name" value="Rossmann-like_a/b/a_fold"/>
</dbReference>
<dbReference type="Gene3D" id="1.10.240.10">
    <property type="entry name" value="Tyrosyl-Transfer RNA Synthetase"/>
    <property type="match status" value="1"/>
</dbReference>
<dbReference type="HAMAP" id="MF_02006">
    <property type="entry name" value="Tyr_tRNA_synth_type1"/>
    <property type="match status" value="1"/>
</dbReference>
<dbReference type="Pfam" id="PF00579">
    <property type="entry name" value="tRNA-synt_1b"/>
    <property type="match status" value="1"/>
</dbReference>
<dbReference type="Gene3D" id="3.40.50.620">
    <property type="entry name" value="HUPs"/>
    <property type="match status" value="1"/>
</dbReference>
<dbReference type="Proteomes" id="UP001363151">
    <property type="component" value="Unassembled WGS sequence"/>
</dbReference>
<evidence type="ECO:0000313" key="13">
    <source>
        <dbReference type="EMBL" id="KAK7247977.1"/>
    </source>
</evidence>
<reference evidence="13 14" key="1">
    <citation type="submission" date="2024-03" db="EMBL/GenBank/DDBJ databases">
        <title>Aureococcus anophagefferens CCMP1851 and Kratosvirus quantuckense: Draft genome of a second virus-susceptible host strain in the model system.</title>
        <authorList>
            <person name="Chase E."/>
            <person name="Truchon A.R."/>
            <person name="Schepens W."/>
            <person name="Wilhelm S.W."/>
        </authorList>
    </citation>
    <scope>NUCLEOTIDE SEQUENCE [LARGE SCALE GENOMIC DNA]</scope>
    <source>
        <strain evidence="13 14">CCMP1851</strain>
    </source>
</reference>
<dbReference type="PANTHER" id="PTHR11766">
    <property type="entry name" value="TYROSYL-TRNA SYNTHETASE"/>
    <property type="match status" value="1"/>
</dbReference>
<evidence type="ECO:0000256" key="9">
    <source>
        <dbReference type="ARBA" id="ARBA00048248"/>
    </source>
</evidence>
<dbReference type="PRINTS" id="PR01040">
    <property type="entry name" value="TRNASYNTHTYR"/>
</dbReference>
<evidence type="ECO:0000256" key="10">
    <source>
        <dbReference type="PROSITE-ProRule" id="PRU00182"/>
    </source>
</evidence>
<protein>
    <recommendedName>
        <fullName evidence="1 11">Tyrosine--tRNA ligase</fullName>
        <ecNumber evidence="1 11">6.1.1.1</ecNumber>
    </recommendedName>
    <alternativeName>
        <fullName evidence="8 11">Tyrosyl-tRNA synthetase</fullName>
    </alternativeName>
</protein>
<evidence type="ECO:0000256" key="4">
    <source>
        <dbReference type="ARBA" id="ARBA00022840"/>
    </source>
</evidence>
<dbReference type="InterPro" id="IPR036986">
    <property type="entry name" value="S4_RNA-bd_sf"/>
</dbReference>
<dbReference type="Pfam" id="PF22421">
    <property type="entry name" value="SYY_C-terminal"/>
    <property type="match status" value="1"/>
</dbReference>
<accession>A0ABR1G3R6</accession>
<comment type="similarity">
    <text evidence="11">Belongs to the class-I aminoacyl-tRNA synthetase family.</text>
</comment>
<dbReference type="PANTHER" id="PTHR11766:SF0">
    <property type="entry name" value="TYROSINE--TRNA LIGASE, MITOCHONDRIAL"/>
    <property type="match status" value="1"/>
</dbReference>
<organism evidence="13 14">
    <name type="scientific">Aureococcus anophagefferens</name>
    <name type="common">Harmful bloom alga</name>
    <dbReference type="NCBI Taxonomy" id="44056"/>
    <lineage>
        <taxon>Eukaryota</taxon>
        <taxon>Sar</taxon>
        <taxon>Stramenopiles</taxon>
        <taxon>Ochrophyta</taxon>
        <taxon>Pelagophyceae</taxon>
        <taxon>Pelagomonadales</taxon>
        <taxon>Pelagomonadaceae</taxon>
        <taxon>Aureococcus</taxon>
    </lineage>
</organism>
<dbReference type="CDD" id="cd00165">
    <property type="entry name" value="S4"/>
    <property type="match status" value="1"/>
</dbReference>
<keyword evidence="4 11" id="KW-0067">ATP-binding</keyword>
<gene>
    <name evidence="13" type="primary">MSY1</name>
    <name evidence="13" type="ORF">SO694_00086013</name>
</gene>
<dbReference type="EMBL" id="JBBJCI010000122">
    <property type="protein sequence ID" value="KAK7247977.1"/>
    <property type="molecule type" value="Genomic_DNA"/>
</dbReference>
<evidence type="ECO:0000256" key="1">
    <source>
        <dbReference type="ARBA" id="ARBA00013160"/>
    </source>
</evidence>
<comment type="catalytic activity">
    <reaction evidence="9 11">
        <text>tRNA(Tyr) + L-tyrosine + ATP = L-tyrosyl-tRNA(Tyr) + AMP + diphosphate + H(+)</text>
        <dbReference type="Rhea" id="RHEA:10220"/>
        <dbReference type="Rhea" id="RHEA-COMP:9706"/>
        <dbReference type="Rhea" id="RHEA-COMP:9707"/>
        <dbReference type="ChEBI" id="CHEBI:15378"/>
        <dbReference type="ChEBI" id="CHEBI:30616"/>
        <dbReference type="ChEBI" id="CHEBI:33019"/>
        <dbReference type="ChEBI" id="CHEBI:58315"/>
        <dbReference type="ChEBI" id="CHEBI:78442"/>
        <dbReference type="ChEBI" id="CHEBI:78536"/>
        <dbReference type="ChEBI" id="CHEBI:456215"/>
        <dbReference type="EC" id="6.1.1.1"/>
    </reaction>
</comment>
<dbReference type="InterPro" id="IPR054608">
    <property type="entry name" value="SYY-like_C"/>
</dbReference>
<feature type="domain" description="Tyrosine--tRNA ligase SYY-like C-terminal" evidence="12">
    <location>
        <begin position="378"/>
        <end position="449"/>
    </location>
</feature>
<keyword evidence="7 11" id="KW-0030">Aminoacyl-tRNA synthetase</keyword>
<keyword evidence="5 10" id="KW-0694">RNA-binding</keyword>
<evidence type="ECO:0000256" key="8">
    <source>
        <dbReference type="ARBA" id="ARBA00033323"/>
    </source>
</evidence>
<dbReference type="CDD" id="cd00805">
    <property type="entry name" value="TyrRS_core"/>
    <property type="match status" value="1"/>
</dbReference>
<keyword evidence="2 11" id="KW-0436">Ligase</keyword>
<dbReference type="PROSITE" id="PS50889">
    <property type="entry name" value="S4"/>
    <property type="match status" value="1"/>
</dbReference>
<sequence>MLLASRTARCLVRVAPRSAARFAPLRRASTAEPAAPDAVDPSSLESAFLREFIGRGYLAQCTDLSGLDEAMSGGPVAAYLGFDATADSLHVGSLLQIMILRLLQKHGHTPVVLVGGGTTKVGDPSGKDESRKLLDDDAIAGNIAGISAIFDKFLDFGPGGAVLVNNADWLDELAYVKFLREFGSHFSVNRMLSFESVKQRLGREQPLSFLEFNYMILQAYDFVELARRYDVKLQLGGSDQWGNIVSGVELARRVDRKSLVGLTAPLIATSDGRKMGKTAEGAVWLSPGKLAPYDYWQFWRNTVDDDVVRFTRMFTDAPLEEVDALERELAAAPDAAAVNAAKRRLADACTTLLHGADALPDIHATVDRLFAGGGGSAASLPRVAVGDAEITVVDALVSAGFAKSKSEAKRLIKGGGARLDGAKVDDVDATVALEAGVDVKLSSGKKKHAILELAG</sequence>
<evidence type="ECO:0000256" key="3">
    <source>
        <dbReference type="ARBA" id="ARBA00022741"/>
    </source>
</evidence>
<dbReference type="SUPFAM" id="SSF52374">
    <property type="entry name" value="Nucleotidylyl transferase"/>
    <property type="match status" value="1"/>
</dbReference>
<dbReference type="Gene3D" id="3.10.290.10">
    <property type="entry name" value="RNA-binding S4 domain"/>
    <property type="match status" value="1"/>
</dbReference>
<dbReference type="InterPro" id="IPR024107">
    <property type="entry name" value="Tyr-tRNA-ligase_bac_1"/>
</dbReference>
<evidence type="ECO:0000256" key="7">
    <source>
        <dbReference type="ARBA" id="ARBA00023146"/>
    </source>
</evidence>
<evidence type="ECO:0000259" key="12">
    <source>
        <dbReference type="Pfam" id="PF22421"/>
    </source>
</evidence>
<evidence type="ECO:0000256" key="2">
    <source>
        <dbReference type="ARBA" id="ARBA00022598"/>
    </source>
</evidence>
<dbReference type="SUPFAM" id="SSF55174">
    <property type="entry name" value="Alpha-L RNA-binding motif"/>
    <property type="match status" value="1"/>
</dbReference>
<keyword evidence="3 11" id="KW-0547">Nucleotide-binding</keyword>
<comment type="caution">
    <text evidence="13">The sequence shown here is derived from an EMBL/GenBank/DDBJ whole genome shotgun (WGS) entry which is preliminary data.</text>
</comment>
<evidence type="ECO:0000313" key="14">
    <source>
        <dbReference type="Proteomes" id="UP001363151"/>
    </source>
</evidence>
<dbReference type="EC" id="6.1.1.1" evidence="1 11"/>